<protein>
    <recommendedName>
        <fullName evidence="4">Integral membrane protein</fullName>
    </recommendedName>
</protein>
<evidence type="ECO:0008006" key="4">
    <source>
        <dbReference type="Google" id="ProtNLM"/>
    </source>
</evidence>
<gene>
    <name evidence="2" type="ORF">RI138_14310</name>
</gene>
<sequence length="114" mass="11689">MNTTDTRRDAITGTAGCVIAVLGTLAGIMVWLPYGRRGLFGAFESETNPDVFWLGLPVMAVGGAAAALAVFAVVRGRWRSALGLLAAVAGIAAFGYGFDVLTGPQALEDCGPPC</sequence>
<evidence type="ECO:0000313" key="2">
    <source>
        <dbReference type="EMBL" id="WNF27903.1"/>
    </source>
</evidence>
<evidence type="ECO:0000256" key="1">
    <source>
        <dbReference type="SAM" id="Phobius"/>
    </source>
</evidence>
<name>A0ABY9VVS6_9ACTN</name>
<feature type="transmembrane region" description="Helical" evidence="1">
    <location>
        <begin position="12"/>
        <end position="32"/>
    </location>
</feature>
<organism evidence="2 3">
    <name type="scientific">Streptomyces durocortorensis</name>
    <dbReference type="NCBI Taxonomy" id="2811104"/>
    <lineage>
        <taxon>Bacteria</taxon>
        <taxon>Bacillati</taxon>
        <taxon>Actinomycetota</taxon>
        <taxon>Actinomycetes</taxon>
        <taxon>Kitasatosporales</taxon>
        <taxon>Streptomycetaceae</taxon>
        <taxon>Streptomyces</taxon>
    </lineage>
</organism>
<keyword evidence="1" id="KW-0472">Membrane</keyword>
<feature type="transmembrane region" description="Helical" evidence="1">
    <location>
        <begin position="52"/>
        <end position="74"/>
    </location>
</feature>
<keyword evidence="3" id="KW-1185">Reference proteome</keyword>
<dbReference type="Proteomes" id="UP001303236">
    <property type="component" value="Chromosome"/>
</dbReference>
<accession>A0ABY9VVS6</accession>
<feature type="transmembrane region" description="Helical" evidence="1">
    <location>
        <begin position="81"/>
        <end position="98"/>
    </location>
</feature>
<proteinExistence type="predicted"/>
<keyword evidence="1" id="KW-1133">Transmembrane helix</keyword>
<keyword evidence="1" id="KW-0812">Transmembrane</keyword>
<dbReference type="EMBL" id="CP134500">
    <property type="protein sequence ID" value="WNF27903.1"/>
    <property type="molecule type" value="Genomic_DNA"/>
</dbReference>
<evidence type="ECO:0000313" key="3">
    <source>
        <dbReference type="Proteomes" id="UP001303236"/>
    </source>
</evidence>
<reference evidence="2 3" key="1">
    <citation type="submission" date="2023-09" db="EMBL/GenBank/DDBJ databases">
        <title>Genome completion map analysis of the actinomycetes C11-1.</title>
        <authorList>
            <person name="Qin P."/>
            <person name="Guan P."/>
        </authorList>
    </citation>
    <scope>NUCLEOTIDE SEQUENCE [LARGE SCALE GENOMIC DNA]</scope>
    <source>
        <strain evidence="2 3">C11-1</strain>
    </source>
</reference>